<dbReference type="PANTHER" id="PTHR30560:SF3">
    <property type="entry name" value="TRIGGER FACTOR-LIKE PROTEIN TIG, CHLOROPLASTIC"/>
    <property type="match status" value="1"/>
</dbReference>
<comment type="caution">
    <text evidence="10">The sequence shown here is derived from an EMBL/GenBank/DDBJ whole genome shotgun (WGS) entry which is preliminary data.</text>
</comment>
<dbReference type="InterPro" id="IPR046357">
    <property type="entry name" value="PPIase_dom_sf"/>
</dbReference>
<dbReference type="InterPro" id="IPR027304">
    <property type="entry name" value="Trigger_fact/SurA_dom_sf"/>
</dbReference>
<evidence type="ECO:0000256" key="4">
    <source>
        <dbReference type="ARBA" id="ARBA00023110"/>
    </source>
</evidence>
<dbReference type="GO" id="GO:0044183">
    <property type="term" value="F:protein folding chaperone"/>
    <property type="evidence" value="ECO:0007669"/>
    <property type="project" value="TreeGrafter"/>
</dbReference>
<dbReference type="SUPFAM" id="SSF109998">
    <property type="entry name" value="Triger factor/SurA peptide-binding domain-like"/>
    <property type="match status" value="1"/>
</dbReference>
<dbReference type="OrthoDB" id="3366at2759"/>
<dbReference type="InterPro" id="IPR036611">
    <property type="entry name" value="Trigger_fac_ribosome-bd_sf"/>
</dbReference>
<protein>
    <recommendedName>
        <fullName evidence="3">peptidylprolyl isomerase</fullName>
        <ecNumber evidence="3">5.2.1.8</ecNumber>
    </recommendedName>
</protein>
<dbReference type="HAMAP" id="MF_00303">
    <property type="entry name" value="Trigger_factor_Tig"/>
    <property type="match status" value="1"/>
</dbReference>
<dbReference type="AlphaFoldDB" id="A0A5J4YTR8"/>
<gene>
    <name evidence="10" type="ORF">FVE85_3140</name>
</gene>
<dbReference type="OMA" id="KGIKTQF"/>
<dbReference type="Proteomes" id="UP000324585">
    <property type="component" value="Unassembled WGS sequence"/>
</dbReference>
<comment type="catalytic activity">
    <reaction evidence="1">
        <text>[protein]-peptidylproline (omega=180) = [protein]-peptidylproline (omega=0)</text>
        <dbReference type="Rhea" id="RHEA:16237"/>
        <dbReference type="Rhea" id="RHEA-COMP:10747"/>
        <dbReference type="Rhea" id="RHEA-COMP:10748"/>
        <dbReference type="ChEBI" id="CHEBI:83833"/>
        <dbReference type="ChEBI" id="CHEBI:83834"/>
        <dbReference type="EC" id="5.2.1.8"/>
    </reaction>
</comment>
<dbReference type="InterPro" id="IPR005215">
    <property type="entry name" value="Trig_fac"/>
</dbReference>
<dbReference type="GO" id="GO:0003755">
    <property type="term" value="F:peptidyl-prolyl cis-trans isomerase activity"/>
    <property type="evidence" value="ECO:0007669"/>
    <property type="project" value="UniProtKB-KW"/>
</dbReference>
<dbReference type="Pfam" id="PF05697">
    <property type="entry name" value="Trigger_N"/>
    <property type="match status" value="1"/>
</dbReference>
<dbReference type="EMBL" id="VRMN01000004">
    <property type="protein sequence ID" value="KAA8494899.1"/>
    <property type="molecule type" value="Genomic_DNA"/>
</dbReference>
<dbReference type="GO" id="GO:0043022">
    <property type="term" value="F:ribosome binding"/>
    <property type="evidence" value="ECO:0007669"/>
    <property type="project" value="TreeGrafter"/>
</dbReference>
<evidence type="ECO:0000256" key="2">
    <source>
        <dbReference type="ARBA" id="ARBA00005464"/>
    </source>
</evidence>
<organism evidence="10 11">
    <name type="scientific">Porphyridium purpureum</name>
    <name type="common">Red alga</name>
    <name type="synonym">Porphyridium cruentum</name>
    <dbReference type="NCBI Taxonomy" id="35688"/>
    <lineage>
        <taxon>Eukaryota</taxon>
        <taxon>Rhodophyta</taxon>
        <taxon>Bangiophyceae</taxon>
        <taxon>Porphyridiales</taxon>
        <taxon>Porphyridiaceae</taxon>
        <taxon>Porphyridium</taxon>
    </lineage>
</organism>
<evidence type="ECO:0000256" key="1">
    <source>
        <dbReference type="ARBA" id="ARBA00000971"/>
    </source>
</evidence>
<sequence>MAFVGGSVCVRATPEMARAPRSHSCVPQSKPALASHAARLSPRRCRAVRAGKAVVMAAAASSALAEGVEQLPDSQVGIEVCVSAQETAAAFDKVMREMGGKAQIPGFRKGKVPKQVLLSHFGPKNVYGAACEEVFNTAVGKTLQEKKINYIGQAAIDGDVDAILDTFRPGEAFKFKIKIDVWPTASFSGEYKGMSVEAEEELFDEALVENALVELQKKNALPVIAPEGTKAAMGQVLVATMTGFFRNDDGSQGAELPEIADGKSIEVQMESGVYMPGLVEGIVGASIGETRLVPVDFPDNAPRAELRNIKALFKVDVEAIKNKVVPELDDEFAQQVSEEDTLEALKANIRERLGSEASALTKSNIQRALEDKLREITEVALPVTLVQERTKSKFASMMADWKDQGMPEEQVRALITPENFEKYAKKAGPNVEKQLALSFAFQKIAEIEGLKPSAGEVDDQITIVRGELKGQEVDEELLRENVEAELVREKVLDFLKDSATIKLVPKAKV</sequence>
<accession>A0A5J4YTR8</accession>
<dbReference type="GO" id="GO:0043335">
    <property type="term" value="P:protein unfolding"/>
    <property type="evidence" value="ECO:0007669"/>
    <property type="project" value="TreeGrafter"/>
</dbReference>
<dbReference type="NCBIfam" id="TIGR00115">
    <property type="entry name" value="tig"/>
    <property type="match status" value="1"/>
</dbReference>
<evidence type="ECO:0000259" key="9">
    <source>
        <dbReference type="Pfam" id="PF05698"/>
    </source>
</evidence>
<dbReference type="Gene3D" id="1.10.3120.10">
    <property type="entry name" value="Trigger factor, C-terminal domain"/>
    <property type="match status" value="1"/>
</dbReference>
<dbReference type="Gene3D" id="3.30.70.1050">
    <property type="entry name" value="Trigger factor ribosome-binding domain"/>
    <property type="match status" value="1"/>
</dbReference>
<comment type="similarity">
    <text evidence="2">Belongs to the FKBP-type PPIase family. Tig subfamily.</text>
</comment>
<dbReference type="Pfam" id="PF05698">
    <property type="entry name" value="Trigger_C"/>
    <property type="match status" value="1"/>
</dbReference>
<evidence type="ECO:0000256" key="5">
    <source>
        <dbReference type="ARBA" id="ARBA00023186"/>
    </source>
</evidence>
<evidence type="ECO:0000259" key="8">
    <source>
        <dbReference type="Pfam" id="PF05697"/>
    </source>
</evidence>
<keyword evidence="11" id="KW-1185">Reference proteome</keyword>
<dbReference type="SUPFAM" id="SSF54534">
    <property type="entry name" value="FKBP-like"/>
    <property type="match status" value="1"/>
</dbReference>
<evidence type="ECO:0000313" key="10">
    <source>
        <dbReference type="EMBL" id="KAA8494899.1"/>
    </source>
</evidence>
<dbReference type="Gene3D" id="3.10.50.40">
    <property type="match status" value="1"/>
</dbReference>
<dbReference type="InterPro" id="IPR008880">
    <property type="entry name" value="Trigger_fac_C"/>
</dbReference>
<name>A0A5J4YTR8_PORPP</name>
<dbReference type="InterPro" id="IPR008881">
    <property type="entry name" value="Trigger_fac_ribosome-bd_bac"/>
</dbReference>
<evidence type="ECO:0000256" key="3">
    <source>
        <dbReference type="ARBA" id="ARBA00013194"/>
    </source>
</evidence>
<evidence type="ECO:0000313" key="11">
    <source>
        <dbReference type="Proteomes" id="UP000324585"/>
    </source>
</evidence>
<evidence type="ECO:0000256" key="7">
    <source>
        <dbReference type="ARBA" id="ARBA00024849"/>
    </source>
</evidence>
<feature type="domain" description="Trigger factor ribosome-binding bacterial" evidence="8">
    <location>
        <begin position="68"/>
        <end position="214"/>
    </location>
</feature>
<dbReference type="SUPFAM" id="SSF102735">
    <property type="entry name" value="Trigger factor ribosome-binding domain"/>
    <property type="match status" value="1"/>
</dbReference>
<dbReference type="EC" id="5.2.1.8" evidence="3"/>
<dbReference type="GO" id="GO:0051083">
    <property type="term" value="P:'de novo' cotranslational protein folding"/>
    <property type="evidence" value="ECO:0007669"/>
    <property type="project" value="TreeGrafter"/>
</dbReference>
<evidence type="ECO:0000256" key="6">
    <source>
        <dbReference type="ARBA" id="ARBA00023235"/>
    </source>
</evidence>
<keyword evidence="5" id="KW-0143">Chaperone</keyword>
<keyword evidence="4" id="KW-0697">Rotamase</keyword>
<comment type="function">
    <text evidence="7">Involved in protein export. Acts as a chaperone by maintaining the newly synthesized protein in an open conformation. Functions as a peptidyl-prolyl cis-trans isomerase.</text>
</comment>
<dbReference type="PANTHER" id="PTHR30560">
    <property type="entry name" value="TRIGGER FACTOR CHAPERONE AND PEPTIDYL-PROLYL CIS/TRANS ISOMERASE"/>
    <property type="match status" value="1"/>
</dbReference>
<dbReference type="FunFam" id="3.30.70.1050:FF:000004">
    <property type="entry name" value="Trigger factor"/>
    <property type="match status" value="1"/>
</dbReference>
<dbReference type="GO" id="GO:0015031">
    <property type="term" value="P:protein transport"/>
    <property type="evidence" value="ECO:0007669"/>
    <property type="project" value="InterPro"/>
</dbReference>
<reference evidence="11" key="1">
    <citation type="journal article" date="2019" name="Nat. Commun.">
        <title>Expansion of phycobilisome linker gene families in mesophilic red algae.</title>
        <authorList>
            <person name="Lee J."/>
            <person name="Kim D."/>
            <person name="Bhattacharya D."/>
            <person name="Yoon H.S."/>
        </authorList>
    </citation>
    <scope>NUCLEOTIDE SEQUENCE [LARGE SCALE GENOMIC DNA]</scope>
    <source>
        <strain evidence="11">CCMP 1328</strain>
    </source>
</reference>
<feature type="domain" description="Trigger factor C-terminal" evidence="9">
    <location>
        <begin position="341"/>
        <end position="496"/>
    </location>
</feature>
<proteinExistence type="inferred from homology"/>
<dbReference type="InterPro" id="IPR037041">
    <property type="entry name" value="Trigger_fac_C_sf"/>
</dbReference>
<keyword evidence="6" id="KW-0413">Isomerase</keyword>